<comment type="caution">
    <text evidence="2">The sequence shown here is derived from an EMBL/GenBank/DDBJ whole genome shotgun (WGS) entry which is preliminary data.</text>
</comment>
<accession>Q7QGE9</accession>
<sequence length="68" mass="7019">MKRPRLEDNTQNANSTIVTAIPASAPFVVGNRLGGGITVTAKTATTTTNTAAKPKNGKGDHTDVVVLE</sequence>
<name>Q7QGE9_ANOGA</name>
<reference evidence="2" key="4">
    <citation type="journal article" date="2007" name="Genome Biol.">
        <title>Update of the Anopheles gambiae PEST genome assembly.</title>
        <authorList>
            <person name="Sharakhova M.V."/>
            <person name="Hammond M.P."/>
            <person name="Lobo N.F."/>
            <person name="Krzywinski J."/>
            <person name="Unger M.F."/>
            <person name="Hillenmeyer M.E."/>
            <person name="Bruggner R.V."/>
            <person name="Birney E."/>
            <person name="Collins F.H."/>
        </authorList>
    </citation>
    <scope>NUCLEOTIDE SEQUENCE</scope>
    <source>
        <strain evidence="2">PEST</strain>
    </source>
</reference>
<dbReference type="HOGENOM" id="CLU_1836782_0_0_1"/>
<dbReference type="AlphaFoldDB" id="Q7QGE9"/>
<reference evidence="2" key="5">
    <citation type="submission" date="2011-05" db="EMBL/GenBank/DDBJ databases">
        <authorList>
            <consortium name="VectorBase"/>
        </authorList>
    </citation>
    <scope>NUCLEOTIDE SEQUENCE</scope>
    <source>
        <strain evidence="2">PEST</strain>
    </source>
</reference>
<reference evidence="2" key="1">
    <citation type="journal article" date="2002" name="Science">
        <title>The genome sequence of the malaria mosquito Anopheles gambiae.</title>
        <authorList>
            <person name="Holt R.A."/>
            <person name="Subramanian G.M."/>
            <person name="Halpern A."/>
            <person name="Sutton G.G."/>
            <person name="Charlab R."/>
            <person name="Nusskern D.R."/>
            <person name="Wincker P."/>
            <person name="Clark A.G."/>
            <person name="Ribeiro J.M."/>
            <person name="Wides R."/>
            <person name="Salzberg S.L."/>
            <person name="Loftus B."/>
            <person name="Yandell M."/>
            <person name="Majoros W.H."/>
            <person name="Rusch D.B."/>
            <person name="Lai Z."/>
            <person name="Kraft C.L."/>
            <person name="Abril J.F."/>
            <person name="Anthouard V."/>
            <person name="Arensburger P."/>
            <person name="Atkinson P.W."/>
            <person name="Baden H."/>
            <person name="de Berardinis V."/>
            <person name="Baldwin D."/>
            <person name="Benes V."/>
            <person name="Biedler J."/>
            <person name="Blass C."/>
            <person name="Bolanos R."/>
            <person name="Boscus D."/>
            <person name="Barnstead M."/>
            <person name="Cai S."/>
            <person name="Center A."/>
            <person name="Chaturverdi K."/>
            <person name="Christophides G.K."/>
            <person name="Chrystal M.A."/>
            <person name="Clamp M."/>
            <person name="Cravchik A."/>
            <person name="Curwen V."/>
            <person name="Dana A."/>
            <person name="Delcher A."/>
            <person name="Dew I."/>
            <person name="Evans C.A."/>
            <person name="Flanigan M."/>
            <person name="Grundschober-Freimoser A."/>
            <person name="Friedli L."/>
            <person name="Gu Z."/>
            <person name="Guan P."/>
            <person name="Guigo R."/>
            <person name="Hillenmeyer M.E."/>
            <person name="Hladun S.L."/>
            <person name="Hogan J.R."/>
            <person name="Hong Y.S."/>
            <person name="Hoover J."/>
            <person name="Jaillon O."/>
            <person name="Ke Z."/>
            <person name="Kodira C."/>
            <person name="Kokoza E."/>
            <person name="Koutsos A."/>
            <person name="Letunic I."/>
            <person name="Levitsky A."/>
            <person name="Liang Y."/>
            <person name="Lin J.J."/>
            <person name="Lobo N.F."/>
            <person name="Lopez J.R."/>
            <person name="Malek J.A."/>
            <person name="McIntosh T.C."/>
            <person name="Meister S."/>
            <person name="Miller J."/>
            <person name="Mobarry C."/>
            <person name="Mongin E."/>
            <person name="Murphy S.D."/>
            <person name="O'Brochta D.A."/>
            <person name="Pfannkoch C."/>
            <person name="Qi R."/>
            <person name="Regier M.A."/>
            <person name="Remington K."/>
            <person name="Shao H."/>
            <person name="Sharakhova M.V."/>
            <person name="Sitter C.D."/>
            <person name="Shetty J."/>
            <person name="Smith T.J."/>
            <person name="Strong R."/>
            <person name="Sun J."/>
            <person name="Thomasova D."/>
            <person name="Ton L.Q."/>
            <person name="Topalis P."/>
            <person name="Tu Z."/>
            <person name="Unger M.F."/>
            <person name="Walenz B."/>
            <person name="Wang A."/>
            <person name="Wang J."/>
            <person name="Wang M."/>
            <person name="Wang X."/>
            <person name="Woodford K.J."/>
            <person name="Wortman J.R."/>
            <person name="Wu M."/>
            <person name="Yao A."/>
            <person name="Zdobnov E.M."/>
            <person name="Zhang H."/>
            <person name="Zhao Q."/>
            <person name="Zhao S."/>
            <person name="Zhu S.C."/>
            <person name="Zhimulev I."/>
            <person name="Coluzzi M."/>
            <person name="della Torre A."/>
            <person name="Roth C.W."/>
            <person name="Louis C."/>
            <person name="Kalush F."/>
            <person name="Mural R.J."/>
            <person name="Myers E.W."/>
            <person name="Adams M.D."/>
            <person name="Smith H.O."/>
            <person name="Broder S."/>
            <person name="Gardner M.J."/>
            <person name="Fraser C.M."/>
            <person name="Birney E."/>
            <person name="Bork P."/>
            <person name="Brey P.T."/>
            <person name="Venter J.C."/>
            <person name="Weissenbach J."/>
            <person name="Kafatos F.C."/>
            <person name="Collins F.H."/>
            <person name="Hoffman S.L."/>
        </authorList>
    </citation>
    <scope>NUCLEOTIDE SEQUENCE [LARGE SCALE GENOMIC DNA]</scope>
    <source>
        <strain evidence="2">PEST</strain>
    </source>
</reference>
<protein>
    <submittedName>
        <fullName evidence="2">AGAP009343-PA</fullName>
    </submittedName>
</protein>
<reference evidence="2" key="3">
    <citation type="journal article" date="2004" name="Trends Parasitol.">
        <title>The Anopheles gambiae genome: an update.</title>
        <authorList>
            <person name="Mongin E."/>
            <person name="Louis C."/>
            <person name="Holt R.A."/>
            <person name="Birney E."/>
            <person name="Collins F.H."/>
        </authorList>
    </citation>
    <scope>NUCLEOTIDE SEQUENCE</scope>
    <source>
        <strain evidence="2">PEST</strain>
    </source>
</reference>
<evidence type="ECO:0000256" key="1">
    <source>
        <dbReference type="SAM" id="MobiDB-lite"/>
    </source>
</evidence>
<gene>
    <name evidence="2" type="ORF">AgaP_AGAP009343</name>
</gene>
<dbReference type="EMBL" id="AAAB01008835">
    <property type="protein sequence ID" value="EAA05814.2"/>
    <property type="molecule type" value="Genomic_DNA"/>
</dbReference>
<evidence type="ECO:0000313" key="2">
    <source>
        <dbReference type="EMBL" id="EAA05814.2"/>
    </source>
</evidence>
<proteinExistence type="predicted"/>
<dbReference type="VEuPathDB" id="VectorBase:AGAMI1_006303"/>
<organism evidence="2">
    <name type="scientific">Anopheles gambiae</name>
    <name type="common">African malaria mosquito</name>
    <dbReference type="NCBI Taxonomy" id="7165"/>
    <lineage>
        <taxon>Eukaryota</taxon>
        <taxon>Metazoa</taxon>
        <taxon>Ecdysozoa</taxon>
        <taxon>Arthropoda</taxon>
        <taxon>Hexapoda</taxon>
        <taxon>Insecta</taxon>
        <taxon>Pterygota</taxon>
        <taxon>Neoptera</taxon>
        <taxon>Endopterygota</taxon>
        <taxon>Diptera</taxon>
        <taxon>Nematocera</taxon>
        <taxon>Culicoidea</taxon>
        <taxon>Culicidae</taxon>
        <taxon>Anophelinae</taxon>
        <taxon>Anopheles</taxon>
    </lineage>
</organism>
<dbReference type="PaxDb" id="7165-AGAP009343-PA"/>
<reference evidence="2" key="2">
    <citation type="submission" date="2002-03" db="EMBL/GenBank/DDBJ databases">
        <authorList>
            <consortium name="The Anopheles Genome Sequencing Consortium"/>
        </authorList>
    </citation>
    <scope>NUCLEOTIDE SEQUENCE</scope>
    <source>
        <strain evidence="2">PEST</strain>
    </source>
</reference>
<feature type="compositionally biased region" description="Basic and acidic residues" evidence="1">
    <location>
        <begin position="57"/>
        <end position="68"/>
    </location>
</feature>
<feature type="region of interest" description="Disordered" evidence="1">
    <location>
        <begin position="48"/>
        <end position="68"/>
    </location>
</feature>